<feature type="chain" id="PRO_5045127140" description="Lipoprotein" evidence="1">
    <location>
        <begin position="25"/>
        <end position="176"/>
    </location>
</feature>
<evidence type="ECO:0008006" key="4">
    <source>
        <dbReference type="Google" id="ProtNLM"/>
    </source>
</evidence>
<gene>
    <name evidence="2" type="ORF">ISP20_18465</name>
</gene>
<name>A0ABS2JYJ9_9GAMM</name>
<dbReference type="RefSeq" id="WP_204637606.1">
    <property type="nucleotide sequence ID" value="NZ_JADIKC010000009.1"/>
</dbReference>
<accession>A0ABS2JYJ9</accession>
<evidence type="ECO:0000313" key="2">
    <source>
        <dbReference type="EMBL" id="MBM7123158.1"/>
    </source>
</evidence>
<keyword evidence="1" id="KW-0732">Signal</keyword>
<sequence length="176" mass="19446">MKHLSILLAMTLVLCVGCASTGNADSRATSPLLGVFDSQRQCYDAWATILDEWIKQTGGLRPGLEASRRMIAEDNRTELSRLIRATWKKLGSPNNVSARDISVAFTEILGDEVPYDCRTIIWLRPLLTETPETFAAGAKQALLNEAPVADRIDNYTFSGWRIIGLLAPQNQLGNVR</sequence>
<reference evidence="2 3" key="1">
    <citation type="submission" date="2020-10" db="EMBL/GenBank/DDBJ databases">
        <title>Phylogeny of dyella-like bacteria.</title>
        <authorList>
            <person name="Fu J."/>
        </authorList>
    </citation>
    <scope>NUCLEOTIDE SEQUENCE [LARGE SCALE GENOMIC DNA]</scope>
    <source>
        <strain evidence="2 3">THG-B117</strain>
    </source>
</reference>
<comment type="caution">
    <text evidence="2">The sequence shown here is derived from an EMBL/GenBank/DDBJ whole genome shotgun (WGS) entry which is preliminary data.</text>
</comment>
<dbReference type="EMBL" id="JADIKC010000009">
    <property type="protein sequence ID" value="MBM7123158.1"/>
    <property type="molecule type" value="Genomic_DNA"/>
</dbReference>
<dbReference type="Proteomes" id="UP001430065">
    <property type="component" value="Unassembled WGS sequence"/>
</dbReference>
<keyword evidence="3" id="KW-1185">Reference proteome</keyword>
<evidence type="ECO:0000256" key="1">
    <source>
        <dbReference type="SAM" id="SignalP"/>
    </source>
</evidence>
<evidence type="ECO:0000313" key="3">
    <source>
        <dbReference type="Proteomes" id="UP001430065"/>
    </source>
</evidence>
<feature type="signal peptide" evidence="1">
    <location>
        <begin position="1"/>
        <end position="24"/>
    </location>
</feature>
<proteinExistence type="predicted"/>
<protein>
    <recommendedName>
        <fullName evidence="4">Lipoprotein</fullName>
    </recommendedName>
</protein>
<organism evidence="2 3">
    <name type="scientific">Dyella kyungheensis</name>
    <dbReference type="NCBI Taxonomy" id="1242174"/>
    <lineage>
        <taxon>Bacteria</taxon>
        <taxon>Pseudomonadati</taxon>
        <taxon>Pseudomonadota</taxon>
        <taxon>Gammaproteobacteria</taxon>
        <taxon>Lysobacterales</taxon>
        <taxon>Rhodanobacteraceae</taxon>
        <taxon>Dyella</taxon>
    </lineage>
</organism>